<evidence type="ECO:0000256" key="3">
    <source>
        <dbReference type="ARBA" id="ARBA00022676"/>
    </source>
</evidence>
<feature type="transmembrane region" description="Helical" evidence="8">
    <location>
        <begin position="273"/>
        <end position="294"/>
    </location>
</feature>
<keyword evidence="6 8" id="KW-1133">Transmembrane helix</keyword>
<evidence type="ECO:0000256" key="7">
    <source>
        <dbReference type="ARBA" id="ARBA00023136"/>
    </source>
</evidence>
<dbReference type="Pfam" id="PF02366">
    <property type="entry name" value="PMT"/>
    <property type="match status" value="1"/>
</dbReference>
<dbReference type="EMBL" id="FNZR01000002">
    <property type="protein sequence ID" value="SEK58388.1"/>
    <property type="molecule type" value="Genomic_DNA"/>
</dbReference>
<dbReference type="GO" id="GO:0016763">
    <property type="term" value="F:pentosyltransferase activity"/>
    <property type="evidence" value="ECO:0007669"/>
    <property type="project" value="TreeGrafter"/>
</dbReference>
<evidence type="ECO:0000313" key="11">
    <source>
        <dbReference type="Proteomes" id="UP000198916"/>
    </source>
</evidence>
<keyword evidence="11" id="KW-1185">Reference proteome</keyword>
<protein>
    <submittedName>
        <fullName evidence="10">4-amino-4-deoxy-L-arabinose transferase</fullName>
    </submittedName>
</protein>
<feature type="transmembrane region" description="Helical" evidence="8">
    <location>
        <begin position="28"/>
        <end position="49"/>
    </location>
</feature>
<keyword evidence="5 8" id="KW-0812">Transmembrane</keyword>
<evidence type="ECO:0000256" key="1">
    <source>
        <dbReference type="ARBA" id="ARBA00004651"/>
    </source>
</evidence>
<evidence type="ECO:0000256" key="8">
    <source>
        <dbReference type="SAM" id="Phobius"/>
    </source>
</evidence>
<feature type="transmembrane region" description="Helical" evidence="8">
    <location>
        <begin position="419"/>
        <end position="441"/>
    </location>
</feature>
<evidence type="ECO:0000256" key="2">
    <source>
        <dbReference type="ARBA" id="ARBA00022475"/>
    </source>
</evidence>
<evidence type="ECO:0000256" key="5">
    <source>
        <dbReference type="ARBA" id="ARBA00022692"/>
    </source>
</evidence>
<dbReference type="OrthoDB" id="8353433at2"/>
<dbReference type="InterPro" id="IPR003342">
    <property type="entry name" value="ArnT-like_N"/>
</dbReference>
<keyword evidence="4 10" id="KW-0808">Transferase</keyword>
<dbReference type="AlphaFoldDB" id="A0A1H7I7H8"/>
<proteinExistence type="predicted"/>
<name>A0A1H7I7H8_9SPHI</name>
<feature type="domain" description="ArnT-like N-terminal" evidence="9">
    <location>
        <begin position="55"/>
        <end position="242"/>
    </location>
</feature>
<comment type="subcellular location">
    <subcellularLocation>
        <location evidence="1">Cell membrane</location>
        <topology evidence="1">Multi-pass membrane protein</topology>
    </subcellularLocation>
</comment>
<keyword evidence="7 8" id="KW-0472">Membrane</keyword>
<feature type="transmembrane region" description="Helical" evidence="8">
    <location>
        <begin position="154"/>
        <end position="172"/>
    </location>
</feature>
<dbReference type="InterPro" id="IPR050297">
    <property type="entry name" value="LipidA_mod_glycosyltrf_83"/>
</dbReference>
<keyword evidence="3" id="KW-0328">Glycosyltransferase</keyword>
<dbReference type="GO" id="GO:0010041">
    <property type="term" value="P:response to iron(III) ion"/>
    <property type="evidence" value="ECO:0007669"/>
    <property type="project" value="TreeGrafter"/>
</dbReference>
<evidence type="ECO:0000313" key="10">
    <source>
        <dbReference type="EMBL" id="SEK58388.1"/>
    </source>
</evidence>
<accession>A0A1H7I7H8</accession>
<feature type="transmembrane region" description="Helical" evidence="8">
    <location>
        <begin position="223"/>
        <end position="244"/>
    </location>
</feature>
<feature type="transmembrane region" description="Helical" evidence="8">
    <location>
        <begin position="331"/>
        <end position="350"/>
    </location>
</feature>
<dbReference type="Proteomes" id="UP000198916">
    <property type="component" value="Unassembled WGS sequence"/>
</dbReference>
<feature type="transmembrane region" description="Helical" evidence="8">
    <location>
        <begin position="388"/>
        <end position="407"/>
    </location>
</feature>
<dbReference type="GO" id="GO:0006493">
    <property type="term" value="P:protein O-linked glycosylation"/>
    <property type="evidence" value="ECO:0007669"/>
    <property type="project" value="InterPro"/>
</dbReference>
<gene>
    <name evidence="10" type="ORF">SAMN05421740_102143</name>
</gene>
<dbReference type="STRING" id="332977.SAMN05421740_102143"/>
<feature type="transmembrane region" description="Helical" evidence="8">
    <location>
        <begin position="362"/>
        <end position="382"/>
    </location>
</feature>
<feature type="transmembrane region" description="Helical" evidence="8">
    <location>
        <begin position="178"/>
        <end position="211"/>
    </location>
</feature>
<sequence length="548" mass="61146">MRSPSIKQKTSWLFTSVLTPLNTFTPQLIFISAALLLLLGLGAAPVYILDEAKNAQTAREMLEQKEWIVPTFNGTLRSHKPPLHYYFMQLSYTFFGVNAFGARFFSAIMGWLTVWITWYFVKKFIGKQEASWAAVTLLLSTHFLFEFRLAVPDPYLIFFVTAGTLCFHAYVMENRMKWLMLSAIAIALAILAKGPVALALPGLSVICWTLMTKRFPALLSFRMILYFLTILAVAAPWYVAVHIATDGAFSREFFFTHNVGRFKKPMEDHGGNIALIPVIVFTGLLPLSVFAVNIFKSKSHFQGNALWQLSLYVAVITILFFSISGTKLPNYPMSCYPFVAILVGCCLARLTAYHPAGGRDALWVLLFLSCGLFVGGFVALSFEKALKNMMMWPLIFLIPIIATAIALRQQRKKGIGPALVVISGGYALFNLVALSLAYPALYQQNPVAKTVHLFQPGEQVYAYKRYNSAYNFYLDNPIIVLSDKKSLQELLARSPNAKIISRENELAGLAGIPIKVIASENDLFETPTTVIFCAKIPSGYEASIFKAE</sequence>
<evidence type="ECO:0000259" key="9">
    <source>
        <dbReference type="Pfam" id="PF02366"/>
    </source>
</evidence>
<evidence type="ECO:0000256" key="4">
    <source>
        <dbReference type="ARBA" id="ARBA00022679"/>
    </source>
</evidence>
<dbReference type="RefSeq" id="WP_090603216.1">
    <property type="nucleotide sequence ID" value="NZ_FNZR01000002.1"/>
</dbReference>
<organism evidence="10 11">
    <name type="scientific">Parapedobacter koreensis</name>
    <dbReference type="NCBI Taxonomy" id="332977"/>
    <lineage>
        <taxon>Bacteria</taxon>
        <taxon>Pseudomonadati</taxon>
        <taxon>Bacteroidota</taxon>
        <taxon>Sphingobacteriia</taxon>
        <taxon>Sphingobacteriales</taxon>
        <taxon>Sphingobacteriaceae</taxon>
        <taxon>Parapedobacter</taxon>
    </lineage>
</organism>
<dbReference type="PANTHER" id="PTHR33908:SF3">
    <property type="entry name" value="UNDECAPRENYL PHOSPHATE-ALPHA-4-AMINO-4-DEOXY-L-ARABINOSE ARABINOSYL TRANSFERASE"/>
    <property type="match status" value="1"/>
</dbReference>
<feature type="transmembrane region" description="Helical" evidence="8">
    <location>
        <begin position="90"/>
        <end position="118"/>
    </location>
</feature>
<dbReference type="GO" id="GO:0000030">
    <property type="term" value="F:mannosyltransferase activity"/>
    <property type="evidence" value="ECO:0007669"/>
    <property type="project" value="InterPro"/>
</dbReference>
<feature type="transmembrane region" description="Helical" evidence="8">
    <location>
        <begin position="306"/>
        <end position="325"/>
    </location>
</feature>
<evidence type="ECO:0000256" key="6">
    <source>
        <dbReference type="ARBA" id="ARBA00022989"/>
    </source>
</evidence>
<keyword evidence="2" id="KW-1003">Cell membrane</keyword>
<dbReference type="PANTHER" id="PTHR33908">
    <property type="entry name" value="MANNOSYLTRANSFERASE YKCB-RELATED"/>
    <property type="match status" value="1"/>
</dbReference>
<reference evidence="11" key="1">
    <citation type="submission" date="2016-10" db="EMBL/GenBank/DDBJ databases">
        <authorList>
            <person name="Varghese N."/>
            <person name="Submissions S."/>
        </authorList>
    </citation>
    <scope>NUCLEOTIDE SEQUENCE [LARGE SCALE GENOMIC DNA]</scope>
    <source>
        <strain evidence="11">Jip14</strain>
    </source>
</reference>
<dbReference type="GO" id="GO:0005886">
    <property type="term" value="C:plasma membrane"/>
    <property type="evidence" value="ECO:0007669"/>
    <property type="project" value="UniProtKB-SubCell"/>
</dbReference>
<dbReference type="GO" id="GO:0009103">
    <property type="term" value="P:lipopolysaccharide biosynthetic process"/>
    <property type="evidence" value="ECO:0007669"/>
    <property type="project" value="UniProtKB-ARBA"/>
</dbReference>